<comment type="similarity">
    <text evidence="1">Belongs to the carbohydrate kinase PfkB family.</text>
</comment>
<evidence type="ECO:0000256" key="3">
    <source>
        <dbReference type="ARBA" id="ARBA00022777"/>
    </source>
</evidence>
<evidence type="ECO:0000313" key="6">
    <source>
        <dbReference type="Proteomes" id="UP001589692"/>
    </source>
</evidence>
<gene>
    <name evidence="5" type="ORF">ACFFP0_05345</name>
</gene>
<dbReference type="InterPro" id="IPR002173">
    <property type="entry name" value="Carboh/pur_kinase_PfkB_CS"/>
</dbReference>
<protein>
    <submittedName>
        <fullName evidence="5">PfkB family carbohydrate kinase</fullName>
    </submittedName>
</protein>
<dbReference type="InterPro" id="IPR029056">
    <property type="entry name" value="Ribokinase-like"/>
</dbReference>
<dbReference type="PROSITE" id="PS00584">
    <property type="entry name" value="PFKB_KINASES_2"/>
    <property type="match status" value="1"/>
</dbReference>
<dbReference type="Pfam" id="PF00294">
    <property type="entry name" value="PfkB"/>
    <property type="match status" value="2"/>
</dbReference>
<feature type="domain" description="Carbohydrate kinase PfkB" evidence="4">
    <location>
        <begin position="26"/>
        <end position="97"/>
    </location>
</feature>
<evidence type="ECO:0000256" key="2">
    <source>
        <dbReference type="ARBA" id="ARBA00022679"/>
    </source>
</evidence>
<dbReference type="InterPro" id="IPR050306">
    <property type="entry name" value="PfkB_Carbo_kinase"/>
</dbReference>
<dbReference type="GO" id="GO:0016301">
    <property type="term" value="F:kinase activity"/>
    <property type="evidence" value="ECO:0007669"/>
    <property type="project" value="UniProtKB-KW"/>
</dbReference>
<dbReference type="Proteomes" id="UP001589692">
    <property type="component" value="Unassembled WGS sequence"/>
</dbReference>
<keyword evidence="2" id="KW-0808">Transferase</keyword>
<reference evidence="5 6" key="1">
    <citation type="submission" date="2024-09" db="EMBL/GenBank/DDBJ databases">
        <authorList>
            <person name="Sun Q."/>
            <person name="Mori K."/>
        </authorList>
    </citation>
    <scope>NUCLEOTIDE SEQUENCE [LARGE SCALE GENOMIC DNA]</scope>
    <source>
        <strain evidence="5 6">TBRC 4938</strain>
    </source>
</reference>
<evidence type="ECO:0000259" key="4">
    <source>
        <dbReference type="Pfam" id="PF00294"/>
    </source>
</evidence>
<evidence type="ECO:0000313" key="5">
    <source>
        <dbReference type="EMBL" id="MFB9948262.1"/>
    </source>
</evidence>
<keyword evidence="6" id="KW-1185">Reference proteome</keyword>
<accession>A0ABV6AEG3</accession>
<feature type="domain" description="Carbohydrate kinase PfkB" evidence="4">
    <location>
        <begin position="153"/>
        <end position="257"/>
    </location>
</feature>
<name>A0ABV6AEG3_9HYPH</name>
<organism evidence="5 6">
    <name type="scientific">Rhizobium puerariae</name>
    <dbReference type="NCBI Taxonomy" id="1585791"/>
    <lineage>
        <taxon>Bacteria</taxon>
        <taxon>Pseudomonadati</taxon>
        <taxon>Pseudomonadota</taxon>
        <taxon>Alphaproteobacteria</taxon>
        <taxon>Hyphomicrobiales</taxon>
        <taxon>Rhizobiaceae</taxon>
        <taxon>Rhizobium/Agrobacterium group</taxon>
        <taxon>Rhizobium</taxon>
    </lineage>
</organism>
<dbReference type="Gene3D" id="3.40.1190.20">
    <property type="match status" value="1"/>
</dbReference>
<evidence type="ECO:0000256" key="1">
    <source>
        <dbReference type="ARBA" id="ARBA00010688"/>
    </source>
</evidence>
<dbReference type="PROSITE" id="PS00583">
    <property type="entry name" value="PFKB_KINASES_1"/>
    <property type="match status" value="1"/>
</dbReference>
<dbReference type="RefSeq" id="WP_377257370.1">
    <property type="nucleotide sequence ID" value="NZ_JBHMAA010000007.1"/>
</dbReference>
<keyword evidence="3 5" id="KW-0418">Kinase</keyword>
<dbReference type="SUPFAM" id="SSF53613">
    <property type="entry name" value="Ribokinase-like"/>
    <property type="match status" value="1"/>
</dbReference>
<sequence length="267" mass="28022">MAEFKVATVGDNCIDRFMPPVGLSAVGGNAVNVAVHLRKHGLKTAYFGAVGPDADGARMLDCFRENGLVVDHVQIRDGVTAYTEIEFDQGGDRIFAFEEFGVCRGYRPAEDEVQFLLRMRHVHIGWFDDGGVLRRRLHAAGVSVSQDITVNPGADGLAIAFASAGSEPGAASALARQLLDEGARLAVVTRGSQGSLATDGITTAETGIRPVEVSDTTGAGDTFIAGFIAARLKGKSLQECLEAGRDAAAVTCTHFGGFPQTPVQVSG</sequence>
<proteinExistence type="inferred from homology"/>
<dbReference type="InterPro" id="IPR011611">
    <property type="entry name" value="PfkB_dom"/>
</dbReference>
<dbReference type="PANTHER" id="PTHR43085">
    <property type="entry name" value="HEXOKINASE FAMILY MEMBER"/>
    <property type="match status" value="1"/>
</dbReference>
<comment type="caution">
    <text evidence="5">The sequence shown here is derived from an EMBL/GenBank/DDBJ whole genome shotgun (WGS) entry which is preliminary data.</text>
</comment>
<dbReference type="EMBL" id="JBHMAA010000007">
    <property type="protein sequence ID" value="MFB9948262.1"/>
    <property type="molecule type" value="Genomic_DNA"/>
</dbReference>
<dbReference type="PANTHER" id="PTHR43085:SF57">
    <property type="entry name" value="CARBOHYDRATE KINASE PFKB DOMAIN-CONTAINING PROTEIN"/>
    <property type="match status" value="1"/>
</dbReference>